<dbReference type="Pfam" id="PF01565">
    <property type="entry name" value="FAD_binding_4"/>
    <property type="match status" value="1"/>
</dbReference>
<name>A0AAV5AAG9_9AGAM</name>
<protein>
    <recommendedName>
        <fullName evidence="7">FAD-binding PCMH-type domain-containing protein</fullName>
    </recommendedName>
</protein>
<organism evidence="8 9">
    <name type="scientific">Clathrus columnatus</name>
    <dbReference type="NCBI Taxonomy" id="1419009"/>
    <lineage>
        <taxon>Eukaryota</taxon>
        <taxon>Fungi</taxon>
        <taxon>Dikarya</taxon>
        <taxon>Basidiomycota</taxon>
        <taxon>Agaricomycotina</taxon>
        <taxon>Agaricomycetes</taxon>
        <taxon>Phallomycetidae</taxon>
        <taxon>Phallales</taxon>
        <taxon>Clathraceae</taxon>
        <taxon>Clathrus</taxon>
    </lineage>
</organism>
<dbReference type="AlphaFoldDB" id="A0AAV5AAG9"/>
<evidence type="ECO:0000256" key="5">
    <source>
        <dbReference type="ARBA" id="ARBA00023002"/>
    </source>
</evidence>
<evidence type="ECO:0000313" key="9">
    <source>
        <dbReference type="Proteomes" id="UP001050691"/>
    </source>
</evidence>
<dbReference type="GO" id="GO:0071949">
    <property type="term" value="F:FAD binding"/>
    <property type="evidence" value="ECO:0007669"/>
    <property type="project" value="InterPro"/>
</dbReference>
<dbReference type="Proteomes" id="UP001050691">
    <property type="component" value="Unassembled WGS sequence"/>
</dbReference>
<keyword evidence="5" id="KW-0560">Oxidoreductase</keyword>
<dbReference type="PANTHER" id="PTHR42973">
    <property type="entry name" value="BINDING OXIDOREDUCTASE, PUTATIVE (AFU_ORTHOLOGUE AFUA_1G17690)-RELATED"/>
    <property type="match status" value="1"/>
</dbReference>
<gene>
    <name evidence="8" type="ORF">Clacol_004129</name>
</gene>
<comment type="caution">
    <text evidence="8">The sequence shown here is derived from an EMBL/GenBank/DDBJ whole genome shotgun (WGS) entry which is preliminary data.</text>
</comment>
<feature type="domain" description="FAD-binding PCMH-type" evidence="7">
    <location>
        <begin position="8"/>
        <end position="179"/>
    </location>
</feature>
<evidence type="ECO:0000259" key="7">
    <source>
        <dbReference type="PROSITE" id="PS51387"/>
    </source>
</evidence>
<dbReference type="InterPro" id="IPR050416">
    <property type="entry name" value="FAD-linked_Oxidoreductase"/>
</dbReference>
<evidence type="ECO:0000313" key="8">
    <source>
        <dbReference type="EMBL" id="GJJ09905.1"/>
    </source>
</evidence>
<dbReference type="InterPro" id="IPR016169">
    <property type="entry name" value="FAD-bd_PCMH_sub2"/>
</dbReference>
<dbReference type="EMBL" id="BPWL01000004">
    <property type="protein sequence ID" value="GJJ09905.1"/>
    <property type="molecule type" value="Genomic_DNA"/>
</dbReference>
<feature type="signal peptide" evidence="6">
    <location>
        <begin position="1"/>
        <end position="16"/>
    </location>
</feature>
<dbReference type="PROSITE" id="PS51387">
    <property type="entry name" value="FAD_PCMH"/>
    <property type="match status" value="1"/>
</dbReference>
<comment type="cofactor">
    <cofactor evidence="1">
        <name>FAD</name>
        <dbReference type="ChEBI" id="CHEBI:57692"/>
    </cofactor>
</comment>
<keyword evidence="4" id="KW-0274">FAD</keyword>
<dbReference type="SUPFAM" id="SSF56176">
    <property type="entry name" value="FAD-binding/transporter-associated domain-like"/>
    <property type="match status" value="1"/>
</dbReference>
<dbReference type="Gene3D" id="3.40.462.20">
    <property type="match status" value="1"/>
</dbReference>
<feature type="chain" id="PRO_5043596130" description="FAD-binding PCMH-type domain-containing protein" evidence="6">
    <location>
        <begin position="17"/>
        <end position="211"/>
    </location>
</feature>
<dbReference type="InterPro" id="IPR016166">
    <property type="entry name" value="FAD-bd_PCMH"/>
</dbReference>
<keyword evidence="6" id="KW-0732">Signal</keyword>
<dbReference type="InterPro" id="IPR016167">
    <property type="entry name" value="FAD-bd_PCMH_sub1"/>
</dbReference>
<evidence type="ECO:0000256" key="2">
    <source>
        <dbReference type="ARBA" id="ARBA00005466"/>
    </source>
</evidence>
<dbReference type="PANTHER" id="PTHR42973:SF39">
    <property type="entry name" value="FAD-BINDING PCMH-TYPE DOMAIN-CONTAINING PROTEIN"/>
    <property type="match status" value="1"/>
</dbReference>
<sequence>MSIPIIVLIFLKVTYSSPKDEEGISEAIKYLVGNNIPLAVKGGGHNPSGASSTEDGVVIDLSRYINHVNVDPELKTADVGGGALWEAVDETTIVHGLATVGGTMSGTSVGGLSIGGGQGVLTGKHGQVVGNILKMTVVLADGSIVKASANSHPNLFWGLRGGGGNFGVMSQFRYQLHPQRKTVYVYDGDLVFDENQFVDLAFTRGSDGEAR</sequence>
<evidence type="ECO:0000256" key="1">
    <source>
        <dbReference type="ARBA" id="ARBA00001974"/>
    </source>
</evidence>
<dbReference type="InterPro" id="IPR006094">
    <property type="entry name" value="Oxid_FAD_bind_N"/>
</dbReference>
<dbReference type="Gene3D" id="3.30.43.10">
    <property type="entry name" value="Uridine Diphospho-n-acetylenolpyruvylglucosamine Reductase, domain 2"/>
    <property type="match status" value="1"/>
</dbReference>
<reference evidence="8" key="1">
    <citation type="submission" date="2021-10" db="EMBL/GenBank/DDBJ databases">
        <title>De novo Genome Assembly of Clathrus columnatus (Basidiomycota, Fungi) Using Illumina and Nanopore Sequence Data.</title>
        <authorList>
            <person name="Ogiso-Tanaka E."/>
            <person name="Itagaki H."/>
            <person name="Hosoya T."/>
            <person name="Hosaka K."/>
        </authorList>
    </citation>
    <scope>NUCLEOTIDE SEQUENCE</scope>
    <source>
        <strain evidence="8">MO-923</strain>
    </source>
</reference>
<keyword evidence="3" id="KW-0285">Flavoprotein</keyword>
<dbReference type="InterPro" id="IPR036318">
    <property type="entry name" value="FAD-bd_PCMH-like_sf"/>
</dbReference>
<accession>A0AAV5AAG9</accession>
<evidence type="ECO:0000256" key="6">
    <source>
        <dbReference type="SAM" id="SignalP"/>
    </source>
</evidence>
<comment type="similarity">
    <text evidence="2">Belongs to the oxygen-dependent FAD-linked oxidoreductase family.</text>
</comment>
<evidence type="ECO:0000256" key="3">
    <source>
        <dbReference type="ARBA" id="ARBA00022630"/>
    </source>
</evidence>
<dbReference type="Gene3D" id="3.30.465.10">
    <property type="match status" value="1"/>
</dbReference>
<dbReference type="GO" id="GO:0016491">
    <property type="term" value="F:oxidoreductase activity"/>
    <property type="evidence" value="ECO:0007669"/>
    <property type="project" value="UniProtKB-KW"/>
</dbReference>
<evidence type="ECO:0000256" key="4">
    <source>
        <dbReference type="ARBA" id="ARBA00022827"/>
    </source>
</evidence>
<keyword evidence="9" id="KW-1185">Reference proteome</keyword>
<proteinExistence type="inferred from homology"/>